<keyword evidence="2" id="KW-0812">Transmembrane</keyword>
<organism evidence="4 5">
    <name type="scientific">Cutaneotrichosporon cavernicola</name>
    <dbReference type="NCBI Taxonomy" id="279322"/>
    <lineage>
        <taxon>Eukaryota</taxon>
        <taxon>Fungi</taxon>
        <taxon>Dikarya</taxon>
        <taxon>Basidiomycota</taxon>
        <taxon>Agaricomycotina</taxon>
        <taxon>Tremellomycetes</taxon>
        <taxon>Trichosporonales</taxon>
        <taxon>Trichosporonaceae</taxon>
        <taxon>Cutaneotrichosporon</taxon>
    </lineage>
</organism>
<dbReference type="AlphaFoldDB" id="A0AA48L201"/>
<dbReference type="GeneID" id="85493698"/>
<dbReference type="KEGG" id="ccac:CcaHIS019_0211890"/>
<evidence type="ECO:0000256" key="1">
    <source>
        <dbReference type="SAM" id="MobiDB-lite"/>
    </source>
</evidence>
<evidence type="ECO:0008006" key="6">
    <source>
        <dbReference type="Google" id="ProtNLM"/>
    </source>
</evidence>
<dbReference type="RefSeq" id="XP_060455093.1">
    <property type="nucleotide sequence ID" value="XM_060598284.1"/>
</dbReference>
<sequence>MRARPPSNSAAFVFALALTLRAAVAQPVPLGADETASLYTVVDDETGEEREKGLSSGVIAGVVVAAVLAFSILFGLLWYRLDRQSPERQRRAPNQTPRRQWPWADEPQMRSAQVQTQAGVEGWTVSDAVIPRTSSTSTNNSTSSGSRTVVGSISSTKPVKPPSPSLHGSRSREAAGPDDSHTQYIQVHPPPKAVLVGPDHGRIGEWCSKTAAKIEGRPVSRTKSWKMGDPEKCSPDPFTA</sequence>
<keyword evidence="2" id="KW-1133">Transmembrane helix</keyword>
<evidence type="ECO:0000256" key="2">
    <source>
        <dbReference type="SAM" id="Phobius"/>
    </source>
</evidence>
<evidence type="ECO:0000313" key="4">
    <source>
        <dbReference type="EMBL" id="BEI89827.1"/>
    </source>
</evidence>
<protein>
    <recommendedName>
        <fullName evidence="6">Mid2 domain-containing protein</fullName>
    </recommendedName>
</protein>
<gene>
    <name evidence="4" type="ORF">CcaverHIS019_0211890</name>
</gene>
<feature type="transmembrane region" description="Helical" evidence="2">
    <location>
        <begin position="58"/>
        <end position="81"/>
    </location>
</feature>
<keyword evidence="2" id="KW-0472">Membrane</keyword>
<reference evidence="4" key="1">
    <citation type="journal article" date="2023" name="BMC Genomics">
        <title>Chromosome-level genome assemblies of Cutaneotrichosporon spp. (Trichosporonales, Basidiomycota) reveal imbalanced evolution between nucleotide sequences and chromosome synteny.</title>
        <authorList>
            <person name="Kobayashi Y."/>
            <person name="Kayamori A."/>
            <person name="Aoki K."/>
            <person name="Shiwa Y."/>
            <person name="Matsutani M."/>
            <person name="Fujita N."/>
            <person name="Sugita T."/>
            <person name="Iwasaki W."/>
            <person name="Tanaka N."/>
            <person name="Takashima M."/>
        </authorList>
    </citation>
    <scope>NUCLEOTIDE SEQUENCE</scope>
    <source>
        <strain evidence="4">HIS019</strain>
    </source>
</reference>
<dbReference type="EMBL" id="AP028213">
    <property type="protein sequence ID" value="BEI89827.1"/>
    <property type="molecule type" value="Genomic_DNA"/>
</dbReference>
<feature type="signal peptide" evidence="3">
    <location>
        <begin position="1"/>
        <end position="25"/>
    </location>
</feature>
<dbReference type="Proteomes" id="UP001233271">
    <property type="component" value="Chromosome 2"/>
</dbReference>
<feature type="compositionally biased region" description="Low complexity" evidence="1">
    <location>
        <begin position="132"/>
        <end position="158"/>
    </location>
</feature>
<keyword evidence="5" id="KW-1185">Reference proteome</keyword>
<accession>A0AA48L201</accession>
<name>A0AA48L201_9TREE</name>
<feature type="chain" id="PRO_5041464996" description="Mid2 domain-containing protein" evidence="3">
    <location>
        <begin position="26"/>
        <end position="240"/>
    </location>
</feature>
<keyword evidence="3" id="KW-0732">Signal</keyword>
<evidence type="ECO:0000313" key="5">
    <source>
        <dbReference type="Proteomes" id="UP001233271"/>
    </source>
</evidence>
<evidence type="ECO:0000256" key="3">
    <source>
        <dbReference type="SAM" id="SignalP"/>
    </source>
</evidence>
<feature type="compositionally biased region" description="Basic and acidic residues" evidence="1">
    <location>
        <begin position="170"/>
        <end position="181"/>
    </location>
</feature>
<proteinExistence type="predicted"/>
<feature type="region of interest" description="Disordered" evidence="1">
    <location>
        <begin position="86"/>
        <end position="199"/>
    </location>
</feature>
<feature type="region of interest" description="Disordered" evidence="1">
    <location>
        <begin position="216"/>
        <end position="240"/>
    </location>
</feature>